<evidence type="ECO:0000313" key="1">
    <source>
        <dbReference type="EMBL" id="KAF3035124.1"/>
    </source>
</evidence>
<keyword evidence="2" id="KW-1185">Reference proteome</keyword>
<sequence length="194" mass="21881">MAVRPRFIVPDSSRCKHTSLSFYLPSGFDLNLKDTIQQGLQAGYDVENEPKASSNTILLQVLNEMDGEGALKLDIPTHIVQENEWLPSENRESLEILLGVANQYASEHIDTRFVKFMMDGVPLPRLFTHAGLNIEGNIDHDKNVPENVADVVLRYDKKGFTIKIRYDHQRYAPLNVTAEMSPAELFVHPGDSCE</sequence>
<accession>A0A9P4WL04</accession>
<evidence type="ECO:0000313" key="2">
    <source>
        <dbReference type="Proteomes" id="UP000758155"/>
    </source>
</evidence>
<gene>
    <name evidence="1" type="ORF">E8E12_005573</name>
</gene>
<organism evidence="1 2">
    <name type="scientific">Didymella heteroderae</name>
    <dbReference type="NCBI Taxonomy" id="1769908"/>
    <lineage>
        <taxon>Eukaryota</taxon>
        <taxon>Fungi</taxon>
        <taxon>Dikarya</taxon>
        <taxon>Ascomycota</taxon>
        <taxon>Pezizomycotina</taxon>
        <taxon>Dothideomycetes</taxon>
        <taxon>Pleosporomycetidae</taxon>
        <taxon>Pleosporales</taxon>
        <taxon>Pleosporineae</taxon>
        <taxon>Didymellaceae</taxon>
        <taxon>Didymella</taxon>
    </lineage>
</organism>
<proteinExistence type="predicted"/>
<protein>
    <submittedName>
        <fullName evidence="1">Uncharacterized protein</fullName>
    </submittedName>
</protein>
<dbReference type="EMBL" id="SWKV01000061">
    <property type="protein sequence ID" value="KAF3035124.1"/>
    <property type="molecule type" value="Genomic_DNA"/>
</dbReference>
<name>A0A9P4WL04_9PLEO</name>
<dbReference type="Proteomes" id="UP000758155">
    <property type="component" value="Unassembled WGS sequence"/>
</dbReference>
<dbReference type="AlphaFoldDB" id="A0A9P4WL04"/>
<reference evidence="1" key="1">
    <citation type="submission" date="2019-04" db="EMBL/GenBank/DDBJ databases">
        <title>Sequencing of skin fungus with MAO and IRED activity.</title>
        <authorList>
            <person name="Marsaioli A.J."/>
            <person name="Bonatto J.M.C."/>
            <person name="Reis Junior O."/>
        </authorList>
    </citation>
    <scope>NUCLEOTIDE SEQUENCE</scope>
    <source>
        <strain evidence="1">28M1</strain>
    </source>
</reference>
<dbReference type="OrthoDB" id="194468at2759"/>
<comment type="caution">
    <text evidence="1">The sequence shown here is derived from an EMBL/GenBank/DDBJ whole genome shotgun (WGS) entry which is preliminary data.</text>
</comment>